<dbReference type="SUPFAM" id="SSF48452">
    <property type="entry name" value="TPR-like"/>
    <property type="match status" value="1"/>
</dbReference>
<reference evidence="1 2" key="1">
    <citation type="submission" date="2018-12" db="EMBL/GenBank/DDBJ databases">
        <title>Complete genome sequence of Iodobacter sp. H11R3.</title>
        <authorList>
            <person name="Bae J.-W."/>
        </authorList>
    </citation>
    <scope>NUCLEOTIDE SEQUENCE [LARGE SCALE GENOMIC DNA]</scope>
    <source>
        <strain evidence="1 2">H11R3</strain>
    </source>
</reference>
<dbReference type="InterPro" id="IPR011990">
    <property type="entry name" value="TPR-like_helical_dom_sf"/>
</dbReference>
<dbReference type="Gene3D" id="1.25.40.10">
    <property type="entry name" value="Tetratricopeptide repeat domain"/>
    <property type="match status" value="1"/>
</dbReference>
<evidence type="ECO:0000313" key="2">
    <source>
        <dbReference type="Proteomes" id="UP000282438"/>
    </source>
</evidence>
<dbReference type="AlphaFoldDB" id="A0A3S8ZU00"/>
<dbReference type="EMBL" id="CP034433">
    <property type="protein sequence ID" value="AZN36983.1"/>
    <property type="molecule type" value="Genomic_DNA"/>
</dbReference>
<accession>A0A3S8ZU00</accession>
<evidence type="ECO:0000313" key="1">
    <source>
        <dbReference type="EMBL" id="AZN36983.1"/>
    </source>
</evidence>
<dbReference type="OrthoDB" id="7298659at2"/>
<name>A0A3S8ZU00_9NEIS</name>
<protein>
    <recommendedName>
        <fullName evidence="3">Tetratricopeptide repeat protein</fullName>
    </recommendedName>
</protein>
<proteinExistence type="predicted"/>
<dbReference type="KEGG" id="iod:EJO50_11095"/>
<dbReference type="RefSeq" id="WP_125974187.1">
    <property type="nucleotide sequence ID" value="NZ_CP034433.1"/>
</dbReference>
<organism evidence="1 2">
    <name type="scientific">Iodobacter ciconiae</name>
    <dbReference type="NCBI Taxonomy" id="2496266"/>
    <lineage>
        <taxon>Bacteria</taxon>
        <taxon>Pseudomonadati</taxon>
        <taxon>Pseudomonadota</taxon>
        <taxon>Betaproteobacteria</taxon>
        <taxon>Neisseriales</taxon>
        <taxon>Chitinibacteraceae</taxon>
        <taxon>Iodobacter</taxon>
    </lineage>
</organism>
<sequence>MALAKACFNQQQEALAEVVVRDLLRNSHDDLNLAAKITTLYRQHGHQDQAEQLIKENSASIVALNNEAVKMARSGDLAGAAELFIRAATDMPGNIQVLLNTVNALLAYSNQHGWHQEWMQLSHNYLLRIHNLDPGNGRGLQLREFFRKTKQRYDISE</sequence>
<keyword evidence="2" id="KW-1185">Reference proteome</keyword>
<gene>
    <name evidence="1" type="ORF">EJO50_11095</name>
</gene>
<dbReference type="Proteomes" id="UP000282438">
    <property type="component" value="Chromosome"/>
</dbReference>
<evidence type="ECO:0008006" key="3">
    <source>
        <dbReference type="Google" id="ProtNLM"/>
    </source>
</evidence>